<feature type="transmembrane region" description="Helical" evidence="17">
    <location>
        <begin position="113"/>
        <end position="132"/>
    </location>
</feature>
<dbReference type="GO" id="GO:0042773">
    <property type="term" value="P:ATP synthesis coupled electron transport"/>
    <property type="evidence" value="ECO:0007669"/>
    <property type="project" value="InterPro"/>
</dbReference>
<dbReference type="InterPro" id="IPR003918">
    <property type="entry name" value="NADH_UbQ_OxRdtase"/>
</dbReference>
<dbReference type="EC" id="7.1.1.2" evidence="4 17"/>
<reference evidence="20" key="1">
    <citation type="journal article" date="2016" name="Gene">
        <title>Mitochondrial genomes of four katydids (Orthoptera: Phaneropteridae): New gene rearrangements and their phylogenetic implications.</title>
        <authorList>
            <person name="Yang J."/>
            <person name="Ye F."/>
            <person name="Huang Y."/>
        </authorList>
    </citation>
    <scope>NUCLEOTIDE SEQUENCE</scope>
</reference>
<comment type="function">
    <text evidence="17">Core subunit of the mitochondrial membrane respiratory chain NADH dehydrogenase (Complex I) which catalyzes electron transfer from NADH through the respiratory chain, using ubiquinone as an electron acceptor. Essential for the catalytic activity and assembly of complex I.</text>
</comment>
<feature type="transmembrane region" description="Helical" evidence="17">
    <location>
        <begin position="7"/>
        <end position="36"/>
    </location>
</feature>
<evidence type="ECO:0000256" key="16">
    <source>
        <dbReference type="ARBA" id="ARBA00049551"/>
    </source>
</evidence>
<evidence type="ECO:0000256" key="4">
    <source>
        <dbReference type="ARBA" id="ARBA00012944"/>
    </source>
</evidence>
<feature type="transmembrane region" description="Helical" evidence="17">
    <location>
        <begin position="87"/>
        <end position="107"/>
    </location>
</feature>
<dbReference type="PRINTS" id="PR01437">
    <property type="entry name" value="NUOXDRDTASE4"/>
</dbReference>
<evidence type="ECO:0000259" key="18">
    <source>
        <dbReference type="Pfam" id="PF00361"/>
    </source>
</evidence>
<geneLocation type="mitochondrion" evidence="20"/>
<evidence type="ECO:0000256" key="8">
    <source>
        <dbReference type="ARBA" id="ARBA00022692"/>
    </source>
</evidence>
<evidence type="ECO:0000256" key="11">
    <source>
        <dbReference type="ARBA" id="ARBA00022989"/>
    </source>
</evidence>
<keyword evidence="12 17" id="KW-0520">NAD</keyword>
<gene>
    <name evidence="20" type="primary">ND4</name>
</gene>
<comment type="similarity">
    <text evidence="3 17">Belongs to the complex I subunit 4 family.</text>
</comment>
<keyword evidence="7 17" id="KW-0679">Respiratory chain</keyword>
<evidence type="ECO:0000256" key="14">
    <source>
        <dbReference type="ARBA" id="ARBA00023128"/>
    </source>
</evidence>
<dbReference type="InterPro" id="IPR001750">
    <property type="entry name" value="ND/Mrp_TM"/>
</dbReference>
<feature type="transmembrane region" description="Helical" evidence="17">
    <location>
        <begin position="244"/>
        <end position="265"/>
    </location>
</feature>
<accession>A0A0N9M7D6</accession>
<keyword evidence="15 17" id="KW-0472">Membrane</keyword>
<keyword evidence="10 17" id="KW-0249">Electron transport</keyword>
<dbReference type="GO" id="GO:0003954">
    <property type="term" value="F:NADH dehydrogenase activity"/>
    <property type="evidence" value="ECO:0007669"/>
    <property type="project" value="TreeGrafter"/>
</dbReference>
<dbReference type="PANTHER" id="PTHR43507">
    <property type="entry name" value="NADH-UBIQUINONE OXIDOREDUCTASE CHAIN 4"/>
    <property type="match status" value="1"/>
</dbReference>
<keyword evidence="6 17" id="KW-0813">Transport</keyword>
<name>A0A0N9M7D6_9ORTH</name>
<keyword evidence="13 17" id="KW-0830">Ubiquinone</keyword>
<evidence type="ECO:0000256" key="3">
    <source>
        <dbReference type="ARBA" id="ARBA00009025"/>
    </source>
</evidence>
<evidence type="ECO:0000256" key="17">
    <source>
        <dbReference type="RuleBase" id="RU003297"/>
    </source>
</evidence>
<feature type="domain" description="NADH:ubiquinone oxidoreductase chain 4 N-terminal" evidence="19">
    <location>
        <begin position="1"/>
        <end position="103"/>
    </location>
</feature>
<comment type="subcellular location">
    <subcellularLocation>
        <location evidence="2 17">Mitochondrion membrane</location>
        <topology evidence="2 17">Multi-pass membrane protein</topology>
    </subcellularLocation>
</comment>
<keyword evidence="14 17" id="KW-0496">Mitochondrion</keyword>
<evidence type="ECO:0000256" key="5">
    <source>
        <dbReference type="ARBA" id="ARBA00021006"/>
    </source>
</evidence>
<organism evidence="20">
    <name type="scientific">Orophyllus montanus</name>
    <dbReference type="NCBI Taxonomy" id="948394"/>
    <lineage>
        <taxon>Eukaryota</taxon>
        <taxon>Metazoa</taxon>
        <taxon>Ecdysozoa</taxon>
        <taxon>Arthropoda</taxon>
        <taxon>Hexapoda</taxon>
        <taxon>Insecta</taxon>
        <taxon>Pterygota</taxon>
        <taxon>Neoptera</taxon>
        <taxon>Polyneoptera</taxon>
        <taxon>Orthoptera</taxon>
        <taxon>Ensifera</taxon>
        <taxon>Tettigoniidea</taxon>
        <taxon>Tettigonioidea</taxon>
        <taxon>Tettigoniidae</taxon>
        <taxon>Pseudophyllinae</taxon>
        <taxon>Orophyllus</taxon>
    </lineage>
</organism>
<feature type="domain" description="NADH:quinone oxidoreductase/Mrp antiporter transmembrane" evidence="18">
    <location>
        <begin position="108"/>
        <end position="390"/>
    </location>
</feature>
<evidence type="ECO:0000256" key="12">
    <source>
        <dbReference type="ARBA" id="ARBA00023027"/>
    </source>
</evidence>
<dbReference type="AlphaFoldDB" id="A0A0N9M7D6"/>
<evidence type="ECO:0000259" key="19">
    <source>
        <dbReference type="Pfam" id="PF01059"/>
    </source>
</evidence>
<evidence type="ECO:0000256" key="7">
    <source>
        <dbReference type="ARBA" id="ARBA00022660"/>
    </source>
</evidence>
<evidence type="ECO:0000256" key="9">
    <source>
        <dbReference type="ARBA" id="ARBA00022967"/>
    </source>
</evidence>
<dbReference type="Pfam" id="PF01059">
    <property type="entry name" value="Oxidored_q5_N"/>
    <property type="match status" value="1"/>
</dbReference>
<evidence type="ECO:0000256" key="1">
    <source>
        <dbReference type="ARBA" id="ARBA00003257"/>
    </source>
</evidence>
<dbReference type="GO" id="GO:0048039">
    <property type="term" value="F:ubiquinone binding"/>
    <property type="evidence" value="ECO:0007669"/>
    <property type="project" value="TreeGrafter"/>
</dbReference>
<feature type="transmembrane region" description="Helical" evidence="17">
    <location>
        <begin position="272"/>
        <end position="292"/>
    </location>
</feature>
<keyword evidence="9" id="KW-1278">Translocase</keyword>
<sequence>MLKFVMMLIFLMPLILNSWGWWVVQGILFMMAGLLMKNIVLGEGFSQIGFFLGMDSLSFGLILLSVLICALMIMASGSVYQKGVHENLFLGLVIFLLLMLVCTFSSLSYFSFYLFFESSLIPTLFLILGWGYQPERLQAGIYLMFYTLLASLPLLIGLLYLYSSYGSLYMGMQVDFIFMNIFLFMSLVLAFMIKLPMFLTHLWLPSAPVEAPVAGFMILAGVLLKLGGYGLLRVYFMLAKVGLMMNFFFLSISLVGGGLISVLCLRQSDLKALIAYSSVAHMGLVLGGIMTMNSWGLGSSYTMMLAHGLCSSGMFCLANISYERLGSRSLLINKGLMGFMPSMSLWWFLLITSNMAAPPSLNLVGEIGLLNSMVGWSWVNMLMLMMISFFSAAYSLYLYSSSQHGIMFSSVGMCSGGVAREYLVLMMHWLPLNLLVLSGEVWIIWL</sequence>
<proteinExistence type="inferred from homology"/>
<dbReference type="GO" id="GO:0008137">
    <property type="term" value="F:NADH dehydrogenase (ubiquinone) activity"/>
    <property type="evidence" value="ECO:0007669"/>
    <property type="project" value="UniProtKB-UniRule"/>
</dbReference>
<evidence type="ECO:0000256" key="2">
    <source>
        <dbReference type="ARBA" id="ARBA00004225"/>
    </source>
</evidence>
<dbReference type="InterPro" id="IPR000260">
    <property type="entry name" value="NADH4_N"/>
</dbReference>
<dbReference type="PANTHER" id="PTHR43507:SF20">
    <property type="entry name" value="NADH-UBIQUINONE OXIDOREDUCTASE CHAIN 4"/>
    <property type="match status" value="1"/>
</dbReference>
<feature type="transmembrane region" description="Helical" evidence="17">
    <location>
        <begin position="422"/>
        <end position="445"/>
    </location>
</feature>
<feature type="transmembrane region" description="Helical" evidence="17">
    <location>
        <begin position="139"/>
        <end position="162"/>
    </location>
</feature>
<evidence type="ECO:0000256" key="6">
    <source>
        <dbReference type="ARBA" id="ARBA00022448"/>
    </source>
</evidence>
<evidence type="ECO:0000256" key="15">
    <source>
        <dbReference type="ARBA" id="ARBA00023136"/>
    </source>
</evidence>
<keyword evidence="8 17" id="KW-0812">Transmembrane</keyword>
<feature type="transmembrane region" description="Helical" evidence="17">
    <location>
        <begin position="56"/>
        <end position="75"/>
    </location>
</feature>
<evidence type="ECO:0000256" key="13">
    <source>
        <dbReference type="ARBA" id="ARBA00023075"/>
    </source>
</evidence>
<feature type="transmembrane region" description="Helical" evidence="17">
    <location>
        <begin position="213"/>
        <end position="232"/>
    </location>
</feature>
<evidence type="ECO:0000256" key="10">
    <source>
        <dbReference type="ARBA" id="ARBA00022982"/>
    </source>
</evidence>
<feature type="transmembrane region" description="Helical" evidence="17">
    <location>
        <begin position="381"/>
        <end position="401"/>
    </location>
</feature>
<feature type="transmembrane region" description="Helical" evidence="17">
    <location>
        <begin position="304"/>
        <end position="322"/>
    </location>
</feature>
<dbReference type="GO" id="GO:0031966">
    <property type="term" value="C:mitochondrial membrane"/>
    <property type="evidence" value="ECO:0007669"/>
    <property type="project" value="UniProtKB-SubCell"/>
</dbReference>
<dbReference type="EMBL" id="KT345951">
    <property type="protein sequence ID" value="ALG66385.1"/>
    <property type="molecule type" value="Genomic_DNA"/>
</dbReference>
<dbReference type="GO" id="GO:0015990">
    <property type="term" value="P:electron transport coupled proton transport"/>
    <property type="evidence" value="ECO:0007669"/>
    <property type="project" value="TreeGrafter"/>
</dbReference>
<feature type="transmembrane region" description="Helical" evidence="17">
    <location>
        <begin position="174"/>
        <end position="193"/>
    </location>
</feature>
<evidence type="ECO:0000313" key="20">
    <source>
        <dbReference type="EMBL" id="ALG66385.1"/>
    </source>
</evidence>
<comment type="function">
    <text evidence="1">Core subunit of the mitochondrial membrane respiratory chain NADH dehydrogenase (Complex I) that is believed to belong to the minimal assembly required for catalysis. Complex I functions in the transfer of electrons from NADH to the respiratory chain. The immediate electron acceptor for the enzyme is believed to be ubiquinone.</text>
</comment>
<dbReference type="Pfam" id="PF00361">
    <property type="entry name" value="Proton_antipo_M"/>
    <property type="match status" value="1"/>
</dbReference>
<protein>
    <recommendedName>
        <fullName evidence="5 17">NADH-ubiquinone oxidoreductase chain 4</fullName>
        <ecNumber evidence="4 17">7.1.1.2</ecNumber>
    </recommendedName>
</protein>
<keyword evidence="11 17" id="KW-1133">Transmembrane helix</keyword>
<comment type="catalytic activity">
    <reaction evidence="16 17">
        <text>a ubiquinone + NADH + 5 H(+)(in) = a ubiquinol + NAD(+) + 4 H(+)(out)</text>
        <dbReference type="Rhea" id="RHEA:29091"/>
        <dbReference type="Rhea" id="RHEA-COMP:9565"/>
        <dbReference type="Rhea" id="RHEA-COMP:9566"/>
        <dbReference type="ChEBI" id="CHEBI:15378"/>
        <dbReference type="ChEBI" id="CHEBI:16389"/>
        <dbReference type="ChEBI" id="CHEBI:17976"/>
        <dbReference type="ChEBI" id="CHEBI:57540"/>
        <dbReference type="ChEBI" id="CHEBI:57945"/>
        <dbReference type="EC" id="7.1.1.2"/>
    </reaction>
</comment>